<evidence type="ECO:0000313" key="12">
    <source>
        <dbReference type="Proteomes" id="UP000439983"/>
    </source>
</evidence>
<evidence type="ECO:0000256" key="7">
    <source>
        <dbReference type="ARBA" id="ARBA00022801"/>
    </source>
</evidence>
<name>A0A6N7LF84_SINTE</name>
<keyword evidence="7" id="KW-0378">Hydrolase</keyword>
<evidence type="ECO:0000256" key="8">
    <source>
        <dbReference type="ARBA" id="ARBA00023098"/>
    </source>
</evidence>
<dbReference type="GO" id="GO:0005576">
    <property type="term" value="C:extracellular region"/>
    <property type="evidence" value="ECO:0007669"/>
    <property type="project" value="UniProtKB-SubCell"/>
</dbReference>
<accession>A0A6N7LF84</accession>
<feature type="domain" description="PLD phosphodiesterase" evidence="10">
    <location>
        <begin position="170"/>
        <end position="197"/>
    </location>
</feature>
<comment type="function">
    <text evidence="2">Could be a virulence factor.</text>
</comment>
<evidence type="ECO:0000256" key="2">
    <source>
        <dbReference type="ARBA" id="ARBA00003145"/>
    </source>
</evidence>
<comment type="catalytic activity">
    <reaction evidence="1">
        <text>a 1,2-diacyl-sn-glycero-3-phosphocholine + H2O = a 1,2-diacyl-sn-glycero-3-phosphate + choline + H(+)</text>
        <dbReference type="Rhea" id="RHEA:14445"/>
        <dbReference type="ChEBI" id="CHEBI:15354"/>
        <dbReference type="ChEBI" id="CHEBI:15377"/>
        <dbReference type="ChEBI" id="CHEBI:15378"/>
        <dbReference type="ChEBI" id="CHEBI:57643"/>
        <dbReference type="ChEBI" id="CHEBI:58608"/>
        <dbReference type="EC" id="3.1.4.4"/>
    </reaction>
</comment>
<organism evidence="11 12">
    <name type="scientific">Sinorhizobium terangae</name>
    <dbReference type="NCBI Taxonomy" id="110322"/>
    <lineage>
        <taxon>Bacteria</taxon>
        <taxon>Pseudomonadati</taxon>
        <taxon>Pseudomonadota</taxon>
        <taxon>Alphaproteobacteria</taxon>
        <taxon>Hyphomicrobiales</taxon>
        <taxon>Rhizobiaceae</taxon>
        <taxon>Sinorhizobium/Ensifer group</taxon>
        <taxon>Sinorhizobium</taxon>
    </lineage>
</organism>
<dbReference type="CDD" id="cd09140">
    <property type="entry name" value="PLDc_vPLD1_2_like_bac_1"/>
    <property type="match status" value="1"/>
</dbReference>
<dbReference type="Pfam" id="PF13091">
    <property type="entry name" value="PLDc_2"/>
    <property type="match status" value="1"/>
</dbReference>
<dbReference type="PANTHER" id="PTHR18896">
    <property type="entry name" value="PHOSPHOLIPASE D"/>
    <property type="match status" value="1"/>
</dbReference>
<dbReference type="GO" id="GO:0004630">
    <property type="term" value="F:phospholipase D activity"/>
    <property type="evidence" value="ECO:0007669"/>
    <property type="project" value="UniProtKB-EC"/>
</dbReference>
<dbReference type="PROSITE" id="PS50035">
    <property type="entry name" value="PLD"/>
    <property type="match status" value="2"/>
</dbReference>
<evidence type="ECO:0000256" key="6">
    <source>
        <dbReference type="ARBA" id="ARBA00022737"/>
    </source>
</evidence>
<keyword evidence="8" id="KW-0443">Lipid metabolism</keyword>
<evidence type="ECO:0000256" key="5">
    <source>
        <dbReference type="ARBA" id="ARBA00022525"/>
    </source>
</evidence>
<dbReference type="Gene3D" id="3.30.870.10">
    <property type="entry name" value="Endonuclease Chain A"/>
    <property type="match status" value="2"/>
</dbReference>
<dbReference type="Proteomes" id="UP000439983">
    <property type="component" value="Unassembled WGS sequence"/>
</dbReference>
<comment type="caution">
    <text evidence="11">The sequence shown here is derived from an EMBL/GenBank/DDBJ whole genome shotgun (WGS) entry which is preliminary data.</text>
</comment>
<proteinExistence type="predicted"/>
<keyword evidence="5" id="KW-0964">Secreted</keyword>
<dbReference type="CDD" id="cd09143">
    <property type="entry name" value="PLDc_vPLD1_2_like_bac_2"/>
    <property type="match status" value="1"/>
</dbReference>
<dbReference type="SMART" id="SM00155">
    <property type="entry name" value="PLDc"/>
    <property type="match status" value="2"/>
</dbReference>
<evidence type="ECO:0000259" key="10">
    <source>
        <dbReference type="PROSITE" id="PS50035"/>
    </source>
</evidence>
<keyword evidence="12" id="KW-1185">Reference proteome</keyword>
<keyword evidence="6" id="KW-0677">Repeat</keyword>
<protein>
    <recommendedName>
        <fullName evidence="4">Phospholipase D</fullName>
    </recommendedName>
    <alternativeName>
        <fullName evidence="9">Choline phosphatase</fullName>
    </alternativeName>
</protein>
<dbReference type="AlphaFoldDB" id="A0A6N7LF84"/>
<dbReference type="EMBL" id="WITC01000061">
    <property type="protein sequence ID" value="MQX16467.1"/>
    <property type="molecule type" value="Genomic_DNA"/>
</dbReference>
<evidence type="ECO:0000256" key="1">
    <source>
        <dbReference type="ARBA" id="ARBA00000798"/>
    </source>
</evidence>
<dbReference type="InterPro" id="IPR001736">
    <property type="entry name" value="PLipase_D/transphosphatidylase"/>
</dbReference>
<gene>
    <name evidence="11" type="ORF">GHK62_17310</name>
</gene>
<evidence type="ECO:0000256" key="4">
    <source>
        <dbReference type="ARBA" id="ARBA00018392"/>
    </source>
</evidence>
<evidence type="ECO:0000313" key="11">
    <source>
        <dbReference type="EMBL" id="MQX16467.1"/>
    </source>
</evidence>
<dbReference type="InterPro" id="IPR015679">
    <property type="entry name" value="PLipase_D_fam"/>
</dbReference>
<dbReference type="InterPro" id="IPR025202">
    <property type="entry name" value="PLD-like_dom"/>
</dbReference>
<reference evidence="11 12" key="1">
    <citation type="journal article" date="2013" name="Genome Biol.">
        <title>Comparative genomics of the core and accessory genomes of 48 Sinorhizobium strains comprising five genospecies.</title>
        <authorList>
            <person name="Sugawara M."/>
            <person name="Epstein B."/>
            <person name="Badgley B.D."/>
            <person name="Unno T."/>
            <person name="Xu L."/>
            <person name="Reese J."/>
            <person name="Gyaneshwar P."/>
            <person name="Denny R."/>
            <person name="Mudge J."/>
            <person name="Bharti A.K."/>
            <person name="Farmer A.D."/>
            <person name="May G.D."/>
            <person name="Woodward J.E."/>
            <person name="Medigue C."/>
            <person name="Vallenet D."/>
            <person name="Lajus A."/>
            <person name="Rouy Z."/>
            <person name="Martinez-Vaz B."/>
            <person name="Tiffin P."/>
            <person name="Young N.D."/>
            <person name="Sadowsky M.J."/>
        </authorList>
    </citation>
    <scope>NUCLEOTIDE SEQUENCE [LARGE SCALE GENOMIC DNA]</scope>
    <source>
        <strain evidence="11 12">USDA4894</strain>
    </source>
</reference>
<sequence>MERPLFRRRRNKSRLKSIPLQAQPTGCKILVWKSVFSGRKTDREGRAGEPIVKEAENAWRSVPARRISFLIDAAAYYACLERTFEDAEEQIWITGWDFDPRIKLRPDDPHAESLGNLLERLAAQKPNLKIRILVWAMGPIYSGKSLRLFRKQKWADHSQIELRFASHRALRGSHHQKLISIDDGIAFVGGIDLTARRWDTPAHLADNEIRRDPDGQSYDPVHDIEVVLDGDASRAIGDLCRSRWKASTGAEIEAPRAARGAWPAGEIPMLKNCPVAIARTEPAIRKGKGRREALRLTLDALRSARRHIYIENQYFASRKIGALLCRRLKEPDGPEIVIVTTRNSHGFLEKIFMGGNRDRLIRRLKQADRYGRLRVGYPVVPAGDGSEQEVLIHSKVVAIDDRFLRVGSSNFNHRSESLDTECDVAVEATNEEHSAAIVSVRNGLLAEHLGVDTSDIESTLRDTGSLVAAVDRLNTRRRGIRAFDGVDNGGATNLVWGTDLVDPRRPIRPFYRMHKLIRRWGGQVFALLARFLPSSRRTTSSAIESESNPSGSGRKK</sequence>
<comment type="subcellular location">
    <subcellularLocation>
        <location evidence="3">Secreted</location>
    </subcellularLocation>
</comment>
<dbReference type="SUPFAM" id="SSF56024">
    <property type="entry name" value="Phospholipase D/nuclease"/>
    <property type="match status" value="2"/>
</dbReference>
<evidence type="ECO:0000256" key="9">
    <source>
        <dbReference type="ARBA" id="ARBA00029594"/>
    </source>
</evidence>
<evidence type="ECO:0000256" key="3">
    <source>
        <dbReference type="ARBA" id="ARBA00004613"/>
    </source>
</evidence>
<feature type="domain" description="PLD phosphodiesterase" evidence="10">
    <location>
        <begin position="388"/>
        <end position="415"/>
    </location>
</feature>
<dbReference type="PANTHER" id="PTHR18896:SF76">
    <property type="entry name" value="PHOSPHOLIPASE"/>
    <property type="match status" value="1"/>
</dbReference>
<dbReference type="GO" id="GO:0009395">
    <property type="term" value="P:phospholipid catabolic process"/>
    <property type="evidence" value="ECO:0007669"/>
    <property type="project" value="TreeGrafter"/>
</dbReference>